<sequence>MPLSQPVNRRHIHTRQIDLRGYEREDGLWDIEAHLTDVKTYPIENRWRGQIDPGTPIHDMWIRLTIDIGFEIKTIEAVMDHTPYSICGDVAINFQRLVGLKIAPGWTKAIRQRVGGVHGCTHLVEMMRPLGTVAFQTLYPALERRRREANDRVAAMADTETMARTGTNDTAPAALPPRPAPKPPAHLNTCHALAADGEVVRQHYPEWYTGG</sequence>
<evidence type="ECO:0008006" key="3">
    <source>
        <dbReference type="Google" id="ProtNLM"/>
    </source>
</evidence>
<evidence type="ECO:0000313" key="2">
    <source>
        <dbReference type="Proteomes" id="UP000075787"/>
    </source>
</evidence>
<gene>
    <name evidence="1" type="ORF">AUP44_18590</name>
</gene>
<name>A0A162M137_9PROT</name>
<evidence type="ECO:0000313" key="1">
    <source>
        <dbReference type="EMBL" id="KYO57764.1"/>
    </source>
</evidence>
<dbReference type="AlphaFoldDB" id="A0A162M137"/>
<comment type="caution">
    <text evidence="1">The sequence shown here is derived from an EMBL/GenBank/DDBJ whole genome shotgun (WGS) entry which is preliminary data.</text>
</comment>
<dbReference type="EMBL" id="LPZR01000003">
    <property type="protein sequence ID" value="KYO57764.1"/>
    <property type="molecule type" value="Genomic_DNA"/>
</dbReference>
<dbReference type="GeneID" id="97240156"/>
<dbReference type="RefSeq" id="WP_062761136.1">
    <property type="nucleotide sequence ID" value="NZ_CP121045.1"/>
</dbReference>
<proteinExistence type="predicted"/>
<dbReference type="InterPro" id="IPR021312">
    <property type="entry name" value="DUF2889"/>
</dbReference>
<organism evidence="1 2">
    <name type="scientific">Tistrella mobilis</name>
    <dbReference type="NCBI Taxonomy" id="171437"/>
    <lineage>
        <taxon>Bacteria</taxon>
        <taxon>Pseudomonadati</taxon>
        <taxon>Pseudomonadota</taxon>
        <taxon>Alphaproteobacteria</taxon>
        <taxon>Geminicoccales</taxon>
        <taxon>Geminicoccaceae</taxon>
        <taxon>Tistrella</taxon>
    </lineage>
</organism>
<protein>
    <recommendedName>
        <fullName evidence="3">DUF2889 domain-containing protein</fullName>
    </recommendedName>
</protein>
<accession>A0A162M137</accession>
<reference evidence="1 2" key="1">
    <citation type="submission" date="2015-12" db="EMBL/GenBank/DDBJ databases">
        <title>Genome sequence of Tistrella mobilis MCCC 1A02139.</title>
        <authorList>
            <person name="Lu L."/>
            <person name="Lai Q."/>
            <person name="Shao Z."/>
            <person name="Qian P."/>
        </authorList>
    </citation>
    <scope>NUCLEOTIDE SEQUENCE [LARGE SCALE GENOMIC DNA]</scope>
    <source>
        <strain evidence="1 2">MCCC 1A02139</strain>
    </source>
</reference>
<dbReference type="Proteomes" id="UP000075787">
    <property type="component" value="Unassembled WGS sequence"/>
</dbReference>
<dbReference type="OrthoDB" id="6862397at2"/>
<dbReference type="Pfam" id="PF11136">
    <property type="entry name" value="DUF2889"/>
    <property type="match status" value="1"/>
</dbReference>